<sequence>MFANYLKLAWRNIWKSKGTFAINVIGLAVAVCVALLLSVTAYFQFSFNNFHKELGSLYQIYHEENEVNGPNAKSNLPVPLQDEMKREFPEVLMSTRYIGGGASYRYGTTTGSMGIRFVDPDFLDMFTFPIISGSKRPLDQPGNIVFSDKAALKWLGSADVVGKQVSIKFGDKWDNFTIAAVVQAAPANSDLDFGALMRFEHLPAYEQHKSIWDHYNTEMFVKLSDKATIAGFEKHSQSIVNKYYQDNVARIKRDGGKPNADGYLKKFSLIPVRDMHFISISASGGDVKKALPYMLIVIAAFVLFIACINFINLSVARAFGRAKEVGMRKMMGAVRFQLVLQLWGEALMICLVALIVGGIITYLVIPSYSAWLHTSVNMAMIFRPEMLLGIIAAFLVMTIVAGVYPALVMTRIDTVQALKGSVKPGRKQPVRNSLIVVQFAFSSLLICCTLVALQQISYLRSKPLGYNKQQVISLPLAGGDIHRGQLINLLRDRLSGEPGILSFSAADNNLGLGLDRSSMTSSVTFDYKEREINTNLLTVDYDYTQTIGIQLVAGRDFDRRLASDSTAIVINEEMAKRLGGNNVLNQFIKFDDEGDQHQVIGIMKNYHFQSLAKKIDAITLRLDPTRVDYAYGYIKVSPNDLPASLGRVEKVWSQIQPGVEFKGSFLDENVDRMYNEEKRTSQLLVAGAIVTIIISCMGLFAMAILSIAQRTKEIGIRKVLGSSISAIVVLLYRDFLKLVVIAIFIAVPLAWYGMGAWLNSFAYNVGLQWWVFAVAGLCAVIVALVTVSVQSIRAALANPVKSLRSE</sequence>
<dbReference type="EMBL" id="CP107006">
    <property type="protein sequence ID" value="UYQ93032.1"/>
    <property type="molecule type" value="Genomic_DNA"/>
</dbReference>
<feature type="domain" description="MacB-like periplasmic core" evidence="8">
    <location>
        <begin position="21"/>
        <end position="233"/>
    </location>
</feature>
<feature type="transmembrane region" description="Helical" evidence="6">
    <location>
        <begin position="340"/>
        <end position="365"/>
    </location>
</feature>
<comment type="subcellular location">
    <subcellularLocation>
        <location evidence="1">Cell membrane</location>
        <topology evidence="1">Multi-pass membrane protein</topology>
    </subcellularLocation>
</comment>
<keyword evidence="2" id="KW-1003">Cell membrane</keyword>
<dbReference type="PANTHER" id="PTHR30572:SF18">
    <property type="entry name" value="ABC-TYPE MACROLIDE FAMILY EXPORT SYSTEM PERMEASE COMPONENT 2"/>
    <property type="match status" value="1"/>
</dbReference>
<dbReference type="InterPro" id="IPR025857">
    <property type="entry name" value="MacB_PCD"/>
</dbReference>
<dbReference type="PANTHER" id="PTHR30572">
    <property type="entry name" value="MEMBRANE COMPONENT OF TRANSPORTER-RELATED"/>
    <property type="match status" value="1"/>
</dbReference>
<feature type="transmembrane region" description="Helical" evidence="6">
    <location>
        <begin position="770"/>
        <end position="796"/>
    </location>
</feature>
<dbReference type="InterPro" id="IPR050250">
    <property type="entry name" value="Macrolide_Exporter_MacB"/>
</dbReference>
<gene>
    <name evidence="9" type="ORF">MKQ68_23410</name>
</gene>
<feature type="transmembrane region" description="Helical" evidence="6">
    <location>
        <begin position="739"/>
        <end position="758"/>
    </location>
</feature>
<dbReference type="RefSeq" id="WP_264281179.1">
    <property type="nucleotide sequence ID" value="NZ_CP107006.1"/>
</dbReference>
<feature type="transmembrane region" description="Helical" evidence="6">
    <location>
        <begin position="683"/>
        <end position="708"/>
    </location>
</feature>
<evidence type="ECO:0000313" key="9">
    <source>
        <dbReference type="EMBL" id="UYQ93032.1"/>
    </source>
</evidence>
<evidence type="ECO:0000256" key="3">
    <source>
        <dbReference type="ARBA" id="ARBA00022692"/>
    </source>
</evidence>
<reference evidence="9" key="1">
    <citation type="submission" date="2022-10" db="EMBL/GenBank/DDBJ databases">
        <title>Chitinophaga sp. nov., isolated from soil.</title>
        <authorList>
            <person name="Jeon C.O."/>
        </authorList>
    </citation>
    <scope>NUCLEOTIDE SEQUENCE</scope>
    <source>
        <strain evidence="9">R8</strain>
    </source>
</reference>
<keyword evidence="4 6" id="KW-1133">Transmembrane helix</keyword>
<proteinExistence type="predicted"/>
<evidence type="ECO:0000256" key="5">
    <source>
        <dbReference type="ARBA" id="ARBA00023136"/>
    </source>
</evidence>
<feature type="transmembrane region" description="Helical" evidence="6">
    <location>
        <begin position="386"/>
        <end position="407"/>
    </location>
</feature>
<evidence type="ECO:0000256" key="4">
    <source>
        <dbReference type="ARBA" id="ARBA00022989"/>
    </source>
</evidence>
<evidence type="ECO:0000313" key="10">
    <source>
        <dbReference type="Proteomes" id="UP001162741"/>
    </source>
</evidence>
<feature type="transmembrane region" description="Helical" evidence="6">
    <location>
        <begin position="20"/>
        <end position="43"/>
    </location>
</feature>
<feature type="transmembrane region" description="Helical" evidence="6">
    <location>
        <begin position="293"/>
        <end position="320"/>
    </location>
</feature>
<organism evidence="9 10">
    <name type="scientific">Chitinophaga horti</name>
    <dbReference type="NCBI Taxonomy" id="2920382"/>
    <lineage>
        <taxon>Bacteria</taxon>
        <taxon>Pseudomonadati</taxon>
        <taxon>Bacteroidota</taxon>
        <taxon>Chitinophagia</taxon>
        <taxon>Chitinophagales</taxon>
        <taxon>Chitinophagaceae</taxon>
        <taxon>Chitinophaga</taxon>
    </lineage>
</organism>
<keyword evidence="10" id="KW-1185">Reference proteome</keyword>
<dbReference type="Pfam" id="PF12704">
    <property type="entry name" value="MacB_PCD"/>
    <property type="match status" value="2"/>
</dbReference>
<evidence type="ECO:0000256" key="2">
    <source>
        <dbReference type="ARBA" id="ARBA00022475"/>
    </source>
</evidence>
<feature type="transmembrane region" description="Helical" evidence="6">
    <location>
        <begin position="434"/>
        <end position="453"/>
    </location>
</feature>
<accession>A0ABY6J499</accession>
<feature type="domain" description="ABC3 transporter permease C-terminal" evidence="7">
    <location>
        <begin position="296"/>
        <end position="412"/>
    </location>
</feature>
<evidence type="ECO:0000259" key="7">
    <source>
        <dbReference type="Pfam" id="PF02687"/>
    </source>
</evidence>
<dbReference type="InterPro" id="IPR003838">
    <property type="entry name" value="ABC3_permease_C"/>
</dbReference>
<dbReference type="Proteomes" id="UP001162741">
    <property type="component" value="Chromosome"/>
</dbReference>
<evidence type="ECO:0000259" key="8">
    <source>
        <dbReference type="Pfam" id="PF12704"/>
    </source>
</evidence>
<evidence type="ECO:0000256" key="1">
    <source>
        <dbReference type="ARBA" id="ARBA00004651"/>
    </source>
</evidence>
<keyword evidence="5 6" id="KW-0472">Membrane</keyword>
<name>A0ABY6J499_9BACT</name>
<feature type="domain" description="MacB-like periplasmic core" evidence="8">
    <location>
        <begin position="522"/>
        <end position="607"/>
    </location>
</feature>
<evidence type="ECO:0000256" key="6">
    <source>
        <dbReference type="SAM" id="Phobius"/>
    </source>
</evidence>
<keyword evidence="3 6" id="KW-0812">Transmembrane</keyword>
<protein>
    <submittedName>
        <fullName evidence="9">ABC transporter permease</fullName>
    </submittedName>
</protein>
<dbReference type="Pfam" id="PF02687">
    <property type="entry name" value="FtsX"/>
    <property type="match status" value="2"/>
</dbReference>
<feature type="domain" description="ABC3 transporter permease C-terminal" evidence="7">
    <location>
        <begin position="688"/>
        <end position="796"/>
    </location>
</feature>